<dbReference type="KEGG" id="nano:G5V58_13340"/>
<dbReference type="RefSeq" id="WP_165233453.1">
    <property type="nucleotide sequence ID" value="NZ_CP049257.1"/>
</dbReference>
<accession>A0A6G6WE39</accession>
<organism evidence="1 2">
    <name type="scientific">Nocardioides anomalus</name>
    <dbReference type="NCBI Taxonomy" id="2712223"/>
    <lineage>
        <taxon>Bacteria</taxon>
        <taxon>Bacillati</taxon>
        <taxon>Actinomycetota</taxon>
        <taxon>Actinomycetes</taxon>
        <taxon>Propionibacteriales</taxon>
        <taxon>Nocardioidaceae</taxon>
        <taxon>Nocardioides</taxon>
    </lineage>
</organism>
<dbReference type="AlphaFoldDB" id="A0A6G6WE39"/>
<evidence type="ECO:0000313" key="1">
    <source>
        <dbReference type="EMBL" id="QIG43611.1"/>
    </source>
</evidence>
<name>A0A6G6WE39_9ACTN</name>
<proteinExistence type="predicted"/>
<gene>
    <name evidence="1" type="ORF">G5V58_13340</name>
</gene>
<protein>
    <submittedName>
        <fullName evidence="1">Uncharacterized protein</fullName>
    </submittedName>
</protein>
<evidence type="ECO:0000313" key="2">
    <source>
        <dbReference type="Proteomes" id="UP000502996"/>
    </source>
</evidence>
<reference evidence="1 2" key="1">
    <citation type="submission" date="2020-02" db="EMBL/GenBank/DDBJ databases">
        <title>Full genome sequence of Nocardioides sp. R-3366.</title>
        <authorList>
            <person name="Im W.-T."/>
        </authorList>
    </citation>
    <scope>NUCLEOTIDE SEQUENCE [LARGE SCALE GENOMIC DNA]</scope>
    <source>
        <strain evidence="1 2">R-3366</strain>
    </source>
</reference>
<keyword evidence="2" id="KW-1185">Reference proteome</keyword>
<dbReference type="EMBL" id="CP049257">
    <property type="protein sequence ID" value="QIG43611.1"/>
    <property type="molecule type" value="Genomic_DNA"/>
</dbReference>
<dbReference type="Proteomes" id="UP000502996">
    <property type="component" value="Chromosome"/>
</dbReference>
<sequence length="141" mass="15210">MVAERLHVTSAAWTGLSASAEALVRAELGRAAPRDVEALLVAAPHGWPLGDELVQLIEDDDGRVWVHPPATVLTAPRPVRGGRGTRLQLLRTRPDLRPVPIGMATASFRAAQVREPRPLAEGPVRSAEVRQVLLGLWALDT</sequence>